<evidence type="ECO:0000313" key="1">
    <source>
        <dbReference type="EMBL" id="QPZ90644.1"/>
    </source>
</evidence>
<keyword evidence="2" id="KW-1185">Reference proteome</keyword>
<dbReference type="Proteomes" id="UP000192422">
    <property type="component" value="Chromosome"/>
</dbReference>
<dbReference type="RefSeq" id="WP_133051915.1">
    <property type="nucleotide sequence ID" value="NZ_CP053562.1"/>
</dbReference>
<reference evidence="1 2" key="1">
    <citation type="submission" date="2020-05" db="EMBL/GenBank/DDBJ databases">
        <title>Thioclava electrotropha strain Elox9 finished genome.</title>
        <authorList>
            <person name="Rowe A.R."/>
            <person name="Wilbanks E.G."/>
        </authorList>
    </citation>
    <scope>NUCLEOTIDE SEQUENCE [LARGE SCALE GENOMIC DNA]</scope>
    <source>
        <strain evidence="1 2">Elox9</strain>
    </source>
</reference>
<name>A0ABX6YTI6_9RHOB</name>
<gene>
    <name evidence="1" type="ORF">AKL02_006850</name>
</gene>
<evidence type="ECO:0000313" key="2">
    <source>
        <dbReference type="Proteomes" id="UP000192422"/>
    </source>
</evidence>
<proteinExistence type="predicted"/>
<organism evidence="1 2">
    <name type="scientific">Thioclava electrotropha</name>
    <dbReference type="NCBI Taxonomy" id="1549850"/>
    <lineage>
        <taxon>Bacteria</taxon>
        <taxon>Pseudomonadati</taxon>
        <taxon>Pseudomonadota</taxon>
        <taxon>Alphaproteobacteria</taxon>
        <taxon>Rhodobacterales</taxon>
        <taxon>Paracoccaceae</taxon>
        <taxon>Thioclava</taxon>
    </lineage>
</organism>
<sequence>MSLTFSGKQGNSADFETLIEAFDGNTRVVVVSSQEAIDDYGLPAVQQKASEKYDKKLFDAAGRIKVFTTDF</sequence>
<dbReference type="EMBL" id="CP053562">
    <property type="protein sequence ID" value="QPZ90644.1"/>
    <property type="molecule type" value="Genomic_DNA"/>
</dbReference>
<accession>A0ABX6YTI6</accession>
<protein>
    <submittedName>
        <fullName evidence="1">Uncharacterized protein</fullName>
    </submittedName>
</protein>